<dbReference type="PANTHER" id="PTHR33169:SF13">
    <property type="entry name" value="PADR-FAMILY TRANSCRIPTIONAL REGULATOR"/>
    <property type="match status" value="1"/>
</dbReference>
<sequence length="113" mass="12483">MPSTQDVPLTEAHYYILLSVYGGPLHGYGMMQQIEQVTLGRLKIGAGTLYTALNALLKKGWLTPEATPSETDSRRKLYAITAAGKQVVEAELKRLEELLENGRKLTGDRRPSP</sequence>
<reference evidence="2 3" key="1">
    <citation type="submission" date="2023-07" db="EMBL/GenBank/DDBJ databases">
        <title>Genomic Encyclopedia of Type Strains, Phase IV (KMG-IV): sequencing the most valuable type-strain genomes for metagenomic binning, comparative biology and taxonomic classification.</title>
        <authorList>
            <person name="Goeker M."/>
        </authorList>
    </citation>
    <scope>NUCLEOTIDE SEQUENCE [LARGE SCALE GENOMIC DNA]</scope>
    <source>
        <strain evidence="2 3">DSM 4006</strain>
    </source>
</reference>
<dbReference type="InterPro" id="IPR005149">
    <property type="entry name" value="Tscrpt_reg_PadR_N"/>
</dbReference>
<dbReference type="Pfam" id="PF03551">
    <property type="entry name" value="PadR"/>
    <property type="match status" value="1"/>
</dbReference>
<keyword evidence="2" id="KW-0238">DNA-binding</keyword>
<accession>A0ABT9XKQ1</accession>
<dbReference type="GO" id="GO:0003677">
    <property type="term" value="F:DNA binding"/>
    <property type="evidence" value="ECO:0007669"/>
    <property type="project" value="UniProtKB-KW"/>
</dbReference>
<gene>
    <name evidence="2" type="ORF">J2S03_002756</name>
</gene>
<dbReference type="Proteomes" id="UP001232973">
    <property type="component" value="Unassembled WGS sequence"/>
</dbReference>
<evidence type="ECO:0000313" key="3">
    <source>
        <dbReference type="Proteomes" id="UP001232973"/>
    </source>
</evidence>
<organism evidence="2 3">
    <name type="scientific">Alicyclobacillus cycloheptanicus</name>
    <dbReference type="NCBI Taxonomy" id="1457"/>
    <lineage>
        <taxon>Bacteria</taxon>
        <taxon>Bacillati</taxon>
        <taxon>Bacillota</taxon>
        <taxon>Bacilli</taxon>
        <taxon>Bacillales</taxon>
        <taxon>Alicyclobacillaceae</taxon>
        <taxon>Alicyclobacillus</taxon>
    </lineage>
</organism>
<dbReference type="SUPFAM" id="SSF46785">
    <property type="entry name" value="Winged helix' DNA-binding domain"/>
    <property type="match status" value="1"/>
</dbReference>
<dbReference type="RefSeq" id="WP_274456537.1">
    <property type="nucleotide sequence ID" value="NZ_CP067097.1"/>
</dbReference>
<comment type="caution">
    <text evidence="2">The sequence shown here is derived from an EMBL/GenBank/DDBJ whole genome shotgun (WGS) entry which is preliminary data.</text>
</comment>
<feature type="domain" description="Transcription regulator PadR N-terminal" evidence="1">
    <location>
        <begin position="17"/>
        <end position="89"/>
    </location>
</feature>
<evidence type="ECO:0000313" key="2">
    <source>
        <dbReference type="EMBL" id="MDQ0190889.1"/>
    </source>
</evidence>
<dbReference type="InterPro" id="IPR036390">
    <property type="entry name" value="WH_DNA-bd_sf"/>
</dbReference>
<dbReference type="Gene3D" id="1.10.10.10">
    <property type="entry name" value="Winged helix-like DNA-binding domain superfamily/Winged helix DNA-binding domain"/>
    <property type="match status" value="1"/>
</dbReference>
<protein>
    <submittedName>
        <fullName evidence="2">DNA-binding PadR family transcriptional regulator</fullName>
    </submittedName>
</protein>
<dbReference type="EMBL" id="JAUSTP010000026">
    <property type="protein sequence ID" value="MDQ0190889.1"/>
    <property type="molecule type" value="Genomic_DNA"/>
</dbReference>
<dbReference type="InterPro" id="IPR036388">
    <property type="entry name" value="WH-like_DNA-bd_sf"/>
</dbReference>
<name>A0ABT9XKQ1_9BACL</name>
<dbReference type="PANTHER" id="PTHR33169">
    <property type="entry name" value="PADR-FAMILY TRANSCRIPTIONAL REGULATOR"/>
    <property type="match status" value="1"/>
</dbReference>
<evidence type="ECO:0000259" key="1">
    <source>
        <dbReference type="Pfam" id="PF03551"/>
    </source>
</evidence>
<dbReference type="InterPro" id="IPR052509">
    <property type="entry name" value="Metal_resp_DNA-bind_regulator"/>
</dbReference>
<proteinExistence type="predicted"/>
<keyword evidence="3" id="KW-1185">Reference proteome</keyword>